<accession>A0ABT5J455</accession>
<dbReference type="InterPro" id="IPR050832">
    <property type="entry name" value="Bact_Acetyltransf"/>
</dbReference>
<keyword evidence="1" id="KW-0808">Transferase</keyword>
<dbReference type="Proteomes" id="UP001219956">
    <property type="component" value="Unassembled WGS sequence"/>
</dbReference>
<proteinExistence type="predicted"/>
<evidence type="ECO:0000256" key="1">
    <source>
        <dbReference type="ARBA" id="ARBA00022679"/>
    </source>
</evidence>
<name>A0ABT5J455_9NEIS</name>
<organism evidence="4 5">
    <name type="scientific">Vogesella aquatica</name>
    <dbReference type="NCBI Taxonomy" id="2984206"/>
    <lineage>
        <taxon>Bacteria</taxon>
        <taxon>Pseudomonadati</taxon>
        <taxon>Pseudomonadota</taxon>
        <taxon>Betaproteobacteria</taxon>
        <taxon>Neisseriales</taxon>
        <taxon>Chromobacteriaceae</taxon>
        <taxon>Vogesella</taxon>
    </lineage>
</organism>
<dbReference type="InterPro" id="IPR000182">
    <property type="entry name" value="GNAT_dom"/>
</dbReference>
<comment type="caution">
    <text evidence="4">The sequence shown here is derived from an EMBL/GenBank/DDBJ whole genome shotgun (WGS) entry which is preliminary data.</text>
</comment>
<reference evidence="4 5" key="1">
    <citation type="submission" date="2023-01" db="EMBL/GenBank/DDBJ databases">
        <title>Novel species of the genus Vogesella isolated from rivers.</title>
        <authorList>
            <person name="Lu H."/>
        </authorList>
    </citation>
    <scope>NUCLEOTIDE SEQUENCE [LARGE SCALE GENOMIC DNA]</scope>
    <source>
        <strain evidence="4 5">DC21W</strain>
    </source>
</reference>
<dbReference type="InterPro" id="IPR016181">
    <property type="entry name" value="Acyl_CoA_acyltransferase"/>
</dbReference>
<dbReference type="Gene3D" id="3.40.630.30">
    <property type="match status" value="1"/>
</dbReference>
<dbReference type="EMBL" id="JAQQLF010000026">
    <property type="protein sequence ID" value="MDC7718804.1"/>
    <property type="molecule type" value="Genomic_DNA"/>
</dbReference>
<feature type="domain" description="N-acetyltransferase" evidence="3">
    <location>
        <begin position="14"/>
        <end position="161"/>
    </location>
</feature>
<dbReference type="Pfam" id="PF00583">
    <property type="entry name" value="Acetyltransf_1"/>
    <property type="match status" value="1"/>
</dbReference>
<evidence type="ECO:0000256" key="2">
    <source>
        <dbReference type="ARBA" id="ARBA00023315"/>
    </source>
</evidence>
<dbReference type="SUPFAM" id="SSF55729">
    <property type="entry name" value="Acyl-CoA N-acyltransferases (Nat)"/>
    <property type="match status" value="1"/>
</dbReference>
<evidence type="ECO:0000259" key="3">
    <source>
        <dbReference type="PROSITE" id="PS51186"/>
    </source>
</evidence>
<dbReference type="RefSeq" id="WP_272753026.1">
    <property type="nucleotide sequence ID" value="NZ_JAQQLF010000026.1"/>
</dbReference>
<dbReference type="PANTHER" id="PTHR43877">
    <property type="entry name" value="AMINOALKYLPHOSPHONATE N-ACETYLTRANSFERASE-RELATED-RELATED"/>
    <property type="match status" value="1"/>
</dbReference>
<dbReference type="CDD" id="cd04301">
    <property type="entry name" value="NAT_SF"/>
    <property type="match status" value="1"/>
</dbReference>
<sequence length="161" mass="17320">MYTSTPHDTTPAGIHLHQGDASDIASALPLLAAYRAFYELPTDAAALATYLQARLSTGEATLWLASQAGQPVAVALCYRGYSTLSLARNDLLHDLYVAPAWRRHGIAAALLRAIQQSIPPGGSLWLETAHSNHGAQALYLDMGFVPDTVFLTMSWQCPADL</sequence>
<protein>
    <submittedName>
        <fullName evidence="4">GNAT family N-acetyltransferase</fullName>
    </submittedName>
</protein>
<gene>
    <name evidence="4" type="ORF">PQU95_16510</name>
</gene>
<evidence type="ECO:0000313" key="5">
    <source>
        <dbReference type="Proteomes" id="UP001219956"/>
    </source>
</evidence>
<keyword evidence="2" id="KW-0012">Acyltransferase</keyword>
<dbReference type="PROSITE" id="PS51186">
    <property type="entry name" value="GNAT"/>
    <property type="match status" value="1"/>
</dbReference>
<evidence type="ECO:0000313" key="4">
    <source>
        <dbReference type="EMBL" id="MDC7718804.1"/>
    </source>
</evidence>
<keyword evidence="5" id="KW-1185">Reference proteome</keyword>